<dbReference type="RefSeq" id="WP_111575456.1">
    <property type="nucleotide sequence ID" value="NZ_JBHEEY010000007.1"/>
</dbReference>
<evidence type="ECO:0000256" key="1">
    <source>
        <dbReference type="SAM" id="Phobius"/>
    </source>
</evidence>
<keyword evidence="1" id="KW-1133">Transmembrane helix</keyword>
<dbReference type="AlphaFoldDB" id="A0A364JUD2"/>
<keyword evidence="1" id="KW-0812">Transmembrane</keyword>
<evidence type="ECO:0000313" key="2">
    <source>
        <dbReference type="EMBL" id="RAK28107.1"/>
    </source>
</evidence>
<protein>
    <submittedName>
        <fullName evidence="2">Uncharacterized protein</fullName>
    </submittedName>
</protein>
<dbReference type="Proteomes" id="UP000249453">
    <property type="component" value="Unassembled WGS sequence"/>
</dbReference>
<gene>
    <name evidence="2" type="ORF">C7374_1077</name>
</gene>
<feature type="transmembrane region" description="Helical" evidence="1">
    <location>
        <begin position="77"/>
        <end position="95"/>
    </location>
</feature>
<keyword evidence="3" id="KW-1185">Reference proteome</keyword>
<comment type="caution">
    <text evidence="2">The sequence shown here is derived from an EMBL/GenBank/DDBJ whole genome shotgun (WGS) entry which is preliminary data.</text>
</comment>
<dbReference type="OrthoDB" id="7679120at2"/>
<accession>A0A364JUD2</accession>
<name>A0A364JUD2_9HYPH</name>
<evidence type="ECO:0000313" key="3">
    <source>
        <dbReference type="Proteomes" id="UP000249453"/>
    </source>
</evidence>
<dbReference type="EMBL" id="QLMK01000007">
    <property type="protein sequence ID" value="RAK28107.1"/>
    <property type="molecule type" value="Genomic_DNA"/>
</dbReference>
<reference evidence="2 3" key="1">
    <citation type="submission" date="2018-06" db="EMBL/GenBank/DDBJ databases">
        <title>Genomic Encyclopedia of Type Strains, Phase IV (KMG-IV): sequencing the most valuable type-strain genomes for metagenomic binning, comparative biology and taxonomic classification.</title>
        <authorList>
            <person name="Goeker M."/>
        </authorList>
    </citation>
    <scope>NUCLEOTIDE SEQUENCE [LARGE SCALE GENOMIC DNA]</scope>
    <source>
        <strain evidence="2 3">DSM 26720</strain>
    </source>
</reference>
<sequence>MIRFVLRGLSIISLAVGVIFAVLDGARSVGASEFVAKPLLEIWMQGSAQSLDDAKHFAVHYIGLSGWENVVVPFLDLPGWVVFGLIALIFYALSYKRERKLGRFAAR</sequence>
<keyword evidence="1" id="KW-0472">Membrane</keyword>
<organism evidence="2 3">
    <name type="scientific">Falsochrobactrum ovis</name>
    <dbReference type="NCBI Taxonomy" id="1293442"/>
    <lineage>
        <taxon>Bacteria</taxon>
        <taxon>Pseudomonadati</taxon>
        <taxon>Pseudomonadota</taxon>
        <taxon>Alphaproteobacteria</taxon>
        <taxon>Hyphomicrobiales</taxon>
        <taxon>Brucellaceae</taxon>
        <taxon>Falsochrobactrum</taxon>
    </lineage>
</organism>
<proteinExistence type="predicted"/>